<evidence type="ECO:0000259" key="1">
    <source>
        <dbReference type="Pfam" id="PF18593"/>
    </source>
</evidence>
<dbReference type="Pfam" id="PF18593">
    <property type="entry name" value="CdiI_2"/>
    <property type="match status" value="1"/>
</dbReference>
<dbReference type="InterPro" id="IPR041129">
    <property type="entry name" value="CdiI_2"/>
</dbReference>
<evidence type="ECO:0000313" key="2">
    <source>
        <dbReference type="EMBL" id="MDT0468902.1"/>
    </source>
</evidence>
<keyword evidence="3" id="KW-1185">Reference proteome</keyword>
<reference evidence="3" key="1">
    <citation type="submission" date="2023-07" db="EMBL/GenBank/DDBJ databases">
        <title>30 novel species of actinomycetes from the DSMZ collection.</title>
        <authorList>
            <person name="Nouioui I."/>
        </authorList>
    </citation>
    <scope>NUCLEOTIDE SEQUENCE [LARGE SCALE GENOMIC DNA]</scope>
    <source>
        <strain evidence="3">DSM 41699</strain>
    </source>
</reference>
<organism evidence="2 3">
    <name type="scientific">Streptomyces gibsoniae</name>
    <dbReference type="NCBI Taxonomy" id="3075529"/>
    <lineage>
        <taxon>Bacteria</taxon>
        <taxon>Bacillati</taxon>
        <taxon>Actinomycetota</taxon>
        <taxon>Actinomycetes</taxon>
        <taxon>Kitasatosporales</taxon>
        <taxon>Streptomycetaceae</taxon>
        <taxon>Streptomyces</taxon>
    </lineage>
</organism>
<evidence type="ECO:0000313" key="3">
    <source>
        <dbReference type="Proteomes" id="UP001183809"/>
    </source>
</evidence>
<accession>A0ABU2U6Q1</accession>
<sequence length="200" mass="22190">MQRFTEFDFGVSWVTGFFHQDWGHDGPTAAAVVAKNLDDVDDEYVLAVRRDAQTLHDGLPSETLEVLWDAGADYMPRFEPITGAQWTQMVGDLCDARLSAKADVRPLAGADVEDGAAQLDAIVAEIEEARFLEAKVRAALVDCARRCTPELAFRLFLRAMLVAHDRSLTPEQYARLEAIGSALHYGEFVVDSVQYLVRAD</sequence>
<comment type="caution">
    <text evidence="2">The sequence shown here is derived from an EMBL/GenBank/DDBJ whole genome shotgun (WGS) entry which is preliminary data.</text>
</comment>
<dbReference type="EMBL" id="JAVREY010000087">
    <property type="protein sequence ID" value="MDT0468902.1"/>
    <property type="molecule type" value="Genomic_DNA"/>
</dbReference>
<name>A0ABU2U6Q1_9ACTN</name>
<feature type="domain" description="CdiI immunity protein" evidence="1">
    <location>
        <begin position="14"/>
        <end position="90"/>
    </location>
</feature>
<dbReference type="RefSeq" id="WP_311700343.1">
    <property type="nucleotide sequence ID" value="NZ_JAVREY010000087.1"/>
</dbReference>
<proteinExistence type="predicted"/>
<dbReference type="Proteomes" id="UP001183809">
    <property type="component" value="Unassembled WGS sequence"/>
</dbReference>
<gene>
    <name evidence="2" type="ORF">RM764_39025</name>
</gene>
<protein>
    <recommendedName>
        <fullName evidence="1">CdiI immunity protein domain-containing protein</fullName>
    </recommendedName>
</protein>